<evidence type="ECO:0000313" key="3">
    <source>
        <dbReference type="Proteomes" id="UP001158576"/>
    </source>
</evidence>
<dbReference type="Proteomes" id="UP001158576">
    <property type="component" value="Chromosome PAR"/>
</dbReference>
<dbReference type="EMBL" id="OU015568">
    <property type="protein sequence ID" value="CAG5085570.1"/>
    <property type="molecule type" value="Genomic_DNA"/>
</dbReference>
<proteinExistence type="predicted"/>
<gene>
    <name evidence="2" type="ORF">OKIOD_LOCUS2486</name>
</gene>
<sequence>MPVKGSNIRLLKRDPTSDSQLDSFELRPRRTASSSVLQEIAILPSPMFVEAKRKTVPLENFSSEPIRKSAATQRTLAAYHSSDVETLREKLRQKTPPVQVPQLANNRTETGSPKTPKNRLRIFTVESPNMRPRTQLFRTGSVYQGSHRPRTTLPIRRSLSENSFAFAKQSPIRRVEEKMSLRVLGTTKSFHQKP</sequence>
<evidence type="ECO:0000313" key="2">
    <source>
        <dbReference type="EMBL" id="CAG5085570.1"/>
    </source>
</evidence>
<reference evidence="2 3" key="1">
    <citation type="submission" date="2021-04" db="EMBL/GenBank/DDBJ databases">
        <authorList>
            <person name="Bliznina A."/>
        </authorList>
    </citation>
    <scope>NUCLEOTIDE SEQUENCE [LARGE SCALE GENOMIC DNA]</scope>
</reference>
<feature type="region of interest" description="Disordered" evidence="1">
    <location>
        <begin position="1"/>
        <end position="31"/>
    </location>
</feature>
<keyword evidence="3" id="KW-1185">Reference proteome</keyword>
<name>A0ABN7RZJ3_OIKDI</name>
<accession>A0ABN7RZJ3</accession>
<protein>
    <submittedName>
        <fullName evidence="2">Oidioi.mRNA.OKI2018_I69.PAR.g10928.t1.cds</fullName>
    </submittedName>
</protein>
<evidence type="ECO:0000256" key="1">
    <source>
        <dbReference type="SAM" id="MobiDB-lite"/>
    </source>
</evidence>
<organism evidence="2 3">
    <name type="scientific">Oikopleura dioica</name>
    <name type="common">Tunicate</name>
    <dbReference type="NCBI Taxonomy" id="34765"/>
    <lineage>
        <taxon>Eukaryota</taxon>
        <taxon>Metazoa</taxon>
        <taxon>Chordata</taxon>
        <taxon>Tunicata</taxon>
        <taxon>Appendicularia</taxon>
        <taxon>Copelata</taxon>
        <taxon>Oikopleuridae</taxon>
        <taxon>Oikopleura</taxon>
    </lineage>
</organism>